<organism evidence="2 3">
    <name type="scientific">Segnochrobactrum spirostomi</name>
    <dbReference type="NCBI Taxonomy" id="2608987"/>
    <lineage>
        <taxon>Bacteria</taxon>
        <taxon>Pseudomonadati</taxon>
        <taxon>Pseudomonadota</taxon>
        <taxon>Alphaproteobacteria</taxon>
        <taxon>Hyphomicrobiales</taxon>
        <taxon>Segnochrobactraceae</taxon>
        <taxon>Segnochrobactrum</taxon>
    </lineage>
</organism>
<dbReference type="InterPro" id="IPR011227">
    <property type="entry name" value="UCP029730"/>
</dbReference>
<dbReference type="Gene3D" id="3.40.630.40">
    <property type="entry name" value="Zn-dependent exopeptidases"/>
    <property type="match status" value="1"/>
</dbReference>
<dbReference type="AlphaFoldDB" id="A0A6A7Y4Y8"/>
<accession>A0A6A7Y4Y8</accession>
<dbReference type="Pfam" id="PF05013">
    <property type="entry name" value="FGase"/>
    <property type="match status" value="1"/>
</dbReference>
<proteinExistence type="predicted"/>
<dbReference type="GO" id="GO:0016787">
    <property type="term" value="F:hydrolase activity"/>
    <property type="evidence" value="ECO:0007669"/>
    <property type="project" value="UniProtKB-KW"/>
</dbReference>
<gene>
    <name evidence="2" type="ORF">F0357_09035</name>
</gene>
<name>A0A6A7Y4Y8_9HYPH</name>
<keyword evidence="2" id="KW-0378">Hydrolase</keyword>
<dbReference type="InterPro" id="IPR007709">
    <property type="entry name" value="N-FG_amidohydro"/>
</dbReference>
<sequence length="282" mass="30543">MTATLSADPGFDPVVTIDGDDTSGILLLCDHASNRLPPRYGTLGLPASELERHIGYDIGAEAVTRGLAARLGAPALLTTYSRLLIDPNRGEDDPTLVMRLSDGAVVPGNARADAAERDRRIARFHRPYHDAIAAKVAAMAAGGRAPLVIAIHSFTPVWRGWPRPWHVGILWDADPRGAVPFIALLRRDDTLVVGDNEPYDGALKGDTLYRHATAHGYPHALVEIRQDLIAEECGAAAWADRLAPIIETLRRDPETERIERFGSRTGPVADEHAAGAQGETRR</sequence>
<protein>
    <submittedName>
        <fullName evidence="2">N-formylglutamate amidohydrolase</fullName>
    </submittedName>
</protein>
<evidence type="ECO:0000256" key="1">
    <source>
        <dbReference type="SAM" id="MobiDB-lite"/>
    </source>
</evidence>
<keyword evidence="3" id="KW-1185">Reference proteome</keyword>
<dbReference type="RefSeq" id="WP_153480019.1">
    <property type="nucleotide sequence ID" value="NZ_VWNA01000001.1"/>
</dbReference>
<dbReference type="Proteomes" id="UP000332515">
    <property type="component" value="Unassembled WGS sequence"/>
</dbReference>
<feature type="compositionally biased region" description="Basic and acidic residues" evidence="1">
    <location>
        <begin position="269"/>
        <end position="282"/>
    </location>
</feature>
<feature type="region of interest" description="Disordered" evidence="1">
    <location>
        <begin position="256"/>
        <end position="282"/>
    </location>
</feature>
<reference evidence="2 3" key="1">
    <citation type="submission" date="2019-09" db="EMBL/GenBank/DDBJ databases">
        <title>Segnochrobactrum spirostomi gen. nov., sp. nov., isolated from the ciliate Spirostomum cf. yagiui and description of a novel family, Segnochrobactraceae fam. nov. within the order Rhizobiales of the class Alphaproteobacteria.</title>
        <authorList>
            <person name="Akter S."/>
            <person name="Shazib S.U.A."/>
            <person name="Shin M.K."/>
        </authorList>
    </citation>
    <scope>NUCLEOTIDE SEQUENCE [LARGE SCALE GENOMIC DNA]</scope>
    <source>
        <strain evidence="2 3">Sp-1</strain>
    </source>
</reference>
<dbReference type="PIRSF" id="PIRSF029730">
    <property type="entry name" value="UCP029730"/>
    <property type="match status" value="1"/>
</dbReference>
<dbReference type="SUPFAM" id="SSF53187">
    <property type="entry name" value="Zn-dependent exopeptidases"/>
    <property type="match status" value="1"/>
</dbReference>
<dbReference type="EMBL" id="VWNA01000001">
    <property type="protein sequence ID" value="MQT12792.1"/>
    <property type="molecule type" value="Genomic_DNA"/>
</dbReference>
<comment type="caution">
    <text evidence="2">The sequence shown here is derived from an EMBL/GenBank/DDBJ whole genome shotgun (WGS) entry which is preliminary data.</text>
</comment>
<evidence type="ECO:0000313" key="3">
    <source>
        <dbReference type="Proteomes" id="UP000332515"/>
    </source>
</evidence>
<evidence type="ECO:0000313" key="2">
    <source>
        <dbReference type="EMBL" id="MQT12792.1"/>
    </source>
</evidence>